<sequence>MINPKLIGALYKETASDIARVLGYSGIELLKNSPLILSTLNSQVVKLVLSNPRLPLPSCLLFFNFLRQNPSNKPDLVAHLTLIRNKRWTEAHKLRDRMEAMGNISNAYTYVPLIRAELLSGNSAKALQLFNEMKQRGIIPNGVTYTTVISSLSKQGRPDEVLRLHDEMIEAGITPKD</sequence>
<keyword evidence="2" id="KW-0677">Repeat</keyword>
<dbReference type="Pfam" id="PF13041">
    <property type="entry name" value="PPR_2"/>
    <property type="match status" value="1"/>
</dbReference>
<keyword evidence="5" id="KW-1185">Reference proteome</keyword>
<dbReference type="PROSITE" id="PS51375">
    <property type="entry name" value="PPR"/>
    <property type="match status" value="2"/>
</dbReference>
<dbReference type="AlphaFoldDB" id="A0AAE0A475"/>
<evidence type="ECO:0000313" key="4">
    <source>
        <dbReference type="EMBL" id="KAK3200475.1"/>
    </source>
</evidence>
<proteinExistence type="inferred from homology"/>
<dbReference type="InterPro" id="IPR002885">
    <property type="entry name" value="PPR_rpt"/>
</dbReference>
<protein>
    <recommendedName>
        <fullName evidence="6">Pentatricopeptide repeat-containing protein</fullName>
    </recommendedName>
</protein>
<evidence type="ECO:0000256" key="3">
    <source>
        <dbReference type="PROSITE-ProRule" id="PRU00708"/>
    </source>
</evidence>
<evidence type="ECO:0000313" key="5">
    <source>
        <dbReference type="Proteomes" id="UP001281410"/>
    </source>
</evidence>
<comment type="caution">
    <text evidence="4">The sequence shown here is derived from an EMBL/GenBank/DDBJ whole genome shotgun (WGS) entry which is preliminary data.</text>
</comment>
<dbReference type="PANTHER" id="PTHR47941">
    <property type="entry name" value="PENTATRICOPEPTIDE REPEAT-CONTAINING PROTEIN 3, MITOCHONDRIAL"/>
    <property type="match status" value="1"/>
</dbReference>
<feature type="repeat" description="PPR" evidence="3">
    <location>
        <begin position="106"/>
        <end position="140"/>
    </location>
</feature>
<dbReference type="NCBIfam" id="TIGR00756">
    <property type="entry name" value="PPR"/>
    <property type="match status" value="2"/>
</dbReference>
<comment type="similarity">
    <text evidence="1">Belongs to the PPR family. P subfamily.</text>
</comment>
<dbReference type="EMBL" id="JANJYJ010000007">
    <property type="protein sequence ID" value="KAK3200475.1"/>
    <property type="molecule type" value="Genomic_DNA"/>
</dbReference>
<evidence type="ECO:0000256" key="2">
    <source>
        <dbReference type="ARBA" id="ARBA00022737"/>
    </source>
</evidence>
<evidence type="ECO:0008006" key="6">
    <source>
        <dbReference type="Google" id="ProtNLM"/>
    </source>
</evidence>
<name>A0AAE0A475_9ROSI</name>
<accession>A0AAE0A475</accession>
<feature type="repeat" description="PPR" evidence="3">
    <location>
        <begin position="141"/>
        <end position="175"/>
    </location>
</feature>
<evidence type="ECO:0000256" key="1">
    <source>
        <dbReference type="ARBA" id="ARBA00007626"/>
    </source>
</evidence>
<reference evidence="4" key="1">
    <citation type="journal article" date="2023" name="Plant J.">
        <title>Genome sequences and population genomics provide insights into the demographic history, inbreeding, and mutation load of two 'living fossil' tree species of Dipteronia.</title>
        <authorList>
            <person name="Feng Y."/>
            <person name="Comes H.P."/>
            <person name="Chen J."/>
            <person name="Zhu S."/>
            <person name="Lu R."/>
            <person name="Zhang X."/>
            <person name="Li P."/>
            <person name="Qiu J."/>
            <person name="Olsen K.M."/>
            <person name="Qiu Y."/>
        </authorList>
    </citation>
    <scope>NUCLEOTIDE SEQUENCE</scope>
    <source>
        <strain evidence="4">NBL</strain>
    </source>
</reference>
<dbReference type="Gene3D" id="1.25.40.10">
    <property type="entry name" value="Tetratricopeptide repeat domain"/>
    <property type="match status" value="1"/>
</dbReference>
<dbReference type="Proteomes" id="UP001281410">
    <property type="component" value="Unassembled WGS sequence"/>
</dbReference>
<organism evidence="4 5">
    <name type="scientific">Dipteronia sinensis</name>
    <dbReference type="NCBI Taxonomy" id="43782"/>
    <lineage>
        <taxon>Eukaryota</taxon>
        <taxon>Viridiplantae</taxon>
        <taxon>Streptophyta</taxon>
        <taxon>Embryophyta</taxon>
        <taxon>Tracheophyta</taxon>
        <taxon>Spermatophyta</taxon>
        <taxon>Magnoliopsida</taxon>
        <taxon>eudicotyledons</taxon>
        <taxon>Gunneridae</taxon>
        <taxon>Pentapetalae</taxon>
        <taxon>rosids</taxon>
        <taxon>malvids</taxon>
        <taxon>Sapindales</taxon>
        <taxon>Sapindaceae</taxon>
        <taxon>Hippocastanoideae</taxon>
        <taxon>Acereae</taxon>
        <taxon>Dipteronia</taxon>
    </lineage>
</organism>
<gene>
    <name evidence="4" type="ORF">Dsin_023890</name>
</gene>
<dbReference type="InterPro" id="IPR011990">
    <property type="entry name" value="TPR-like_helical_dom_sf"/>
</dbReference>